<evidence type="ECO:0000259" key="1">
    <source>
        <dbReference type="SMART" id="SM00065"/>
    </source>
</evidence>
<gene>
    <name evidence="2" type="ORF">WJX68_21535</name>
</gene>
<accession>A0ABU8TC59</accession>
<dbReference type="RefSeq" id="WP_340293966.1">
    <property type="nucleotide sequence ID" value="NZ_JBBJUP010000020.1"/>
</dbReference>
<organism evidence="2 3">
    <name type="scientific">Pseudonocardia spirodelae</name>
    <dbReference type="NCBI Taxonomy" id="3133431"/>
    <lineage>
        <taxon>Bacteria</taxon>
        <taxon>Bacillati</taxon>
        <taxon>Actinomycetota</taxon>
        <taxon>Actinomycetes</taxon>
        <taxon>Pseudonocardiales</taxon>
        <taxon>Pseudonocardiaceae</taxon>
        <taxon>Pseudonocardia</taxon>
    </lineage>
</organism>
<dbReference type="Proteomes" id="UP001364211">
    <property type="component" value="Unassembled WGS sequence"/>
</dbReference>
<dbReference type="InterPro" id="IPR025736">
    <property type="entry name" value="PucR_C-HTH_dom"/>
</dbReference>
<dbReference type="Pfam" id="PF13556">
    <property type="entry name" value="HTH_30"/>
    <property type="match status" value="1"/>
</dbReference>
<dbReference type="InterPro" id="IPR051448">
    <property type="entry name" value="CdaR-like_regulators"/>
</dbReference>
<dbReference type="PANTHER" id="PTHR33744">
    <property type="entry name" value="CARBOHYDRATE DIACID REGULATOR"/>
    <property type="match status" value="1"/>
</dbReference>
<keyword evidence="3" id="KW-1185">Reference proteome</keyword>
<dbReference type="Gene3D" id="1.10.10.2840">
    <property type="entry name" value="PucR C-terminal helix-turn-helix domain"/>
    <property type="match status" value="1"/>
</dbReference>
<dbReference type="InterPro" id="IPR042070">
    <property type="entry name" value="PucR_C-HTH_sf"/>
</dbReference>
<dbReference type="EMBL" id="JBBJUP010000020">
    <property type="protein sequence ID" value="MEJ8281532.1"/>
    <property type="molecule type" value="Genomic_DNA"/>
</dbReference>
<feature type="domain" description="GAF" evidence="1">
    <location>
        <begin position="31"/>
        <end position="182"/>
    </location>
</feature>
<dbReference type="InterPro" id="IPR029016">
    <property type="entry name" value="GAF-like_dom_sf"/>
</dbReference>
<comment type="caution">
    <text evidence="2">The sequence shown here is derived from an EMBL/GenBank/DDBJ whole genome shotgun (WGS) entry which is preliminary data.</text>
</comment>
<name>A0ABU8TC59_9PSEU</name>
<dbReference type="InterPro" id="IPR003018">
    <property type="entry name" value="GAF"/>
</dbReference>
<dbReference type="SMART" id="SM00065">
    <property type="entry name" value="GAF"/>
    <property type="match status" value="1"/>
</dbReference>
<dbReference type="PANTHER" id="PTHR33744:SF1">
    <property type="entry name" value="DNA-BINDING TRANSCRIPTIONAL ACTIVATOR ADER"/>
    <property type="match status" value="1"/>
</dbReference>
<sequence>MRQVPSFPEPSPDAVLTAVGDTAVDLANVGEREVMLGAVLRRTRALLDADMAYLSLNELHSGTTWIELTDGVRTPEYRAIRMPFGTGVLGRAAAGAETVATADYLADRALNHLAAIDTIVRGEGVRAIAGAPMRLGGRVVGALLVAHRTPRLLGPAARAALEHMAVQAALALEQTRRGEEIRRLRTTRDDGSDPGARLRLEHLVHLDERLMGAMAGSTAEAAGVFSVLAESLGHPLSLHDPSGALRTGRRLLTPDQLSGDRLRAAVRTSQQGGGVAIAHLPDGGTYALLAITTAGEHLATLVMEGADDDAVARLAHASAFVTVALLVERALAEADEAAQTSLVEELVDSRVPPRPTLGARLAPYGVSPVAPATVLVVDTDPGTGRDGAPPVDTVTVARAVRALDGALRWLVSVHDGHVCVIAAGPRGGDPAAVVSDGLAAAGAPALVGSARSASGSPSDLRRAHAEAADVAAAARALGRRTGHADFASLGAVGAVVRDRTGTTSREIVRRHLGPVLDYDRRRRTRLADTLWHWFTAGELLAPAAEALSVHPNTVRQRLERVDDLLGGAWRTPEGRFHLHLALRLHRVSRDATADAGRVSPEHATGR</sequence>
<dbReference type="SUPFAM" id="SSF55781">
    <property type="entry name" value="GAF domain-like"/>
    <property type="match status" value="1"/>
</dbReference>
<evidence type="ECO:0000313" key="3">
    <source>
        <dbReference type="Proteomes" id="UP001364211"/>
    </source>
</evidence>
<reference evidence="2 3" key="1">
    <citation type="submission" date="2024-03" db="EMBL/GenBank/DDBJ databases">
        <title>Draft genome sequence of Pseudonocardia sp. DW16-2.</title>
        <authorList>
            <person name="Duangmal K."/>
        </authorList>
    </citation>
    <scope>NUCLEOTIDE SEQUENCE [LARGE SCALE GENOMIC DNA]</scope>
    <source>
        <strain evidence="2 3">DW16-2</strain>
    </source>
</reference>
<dbReference type="Pfam" id="PF01590">
    <property type="entry name" value="GAF"/>
    <property type="match status" value="1"/>
</dbReference>
<dbReference type="Gene3D" id="3.30.450.40">
    <property type="match status" value="1"/>
</dbReference>
<protein>
    <submittedName>
        <fullName evidence="2">Helix-turn-helix domain-containing protein</fullName>
    </submittedName>
</protein>
<proteinExistence type="predicted"/>
<evidence type="ECO:0000313" key="2">
    <source>
        <dbReference type="EMBL" id="MEJ8281532.1"/>
    </source>
</evidence>